<gene>
    <name evidence="1" type="ORF">EV646_104462</name>
</gene>
<dbReference type="EMBL" id="SLWR01000004">
    <property type="protein sequence ID" value="TCO48640.1"/>
    <property type="molecule type" value="Genomic_DNA"/>
</dbReference>
<organism evidence="1 2">
    <name type="scientific">Kribbella antiqua</name>
    <dbReference type="NCBI Taxonomy" id="2512217"/>
    <lineage>
        <taxon>Bacteria</taxon>
        <taxon>Bacillati</taxon>
        <taxon>Actinomycetota</taxon>
        <taxon>Actinomycetes</taxon>
        <taxon>Propionibacteriales</taxon>
        <taxon>Kribbellaceae</taxon>
        <taxon>Kribbella</taxon>
    </lineage>
</organism>
<dbReference type="InterPro" id="IPR038056">
    <property type="entry name" value="YjbR-like_sf"/>
</dbReference>
<name>A0A4V2S4K9_9ACTN</name>
<dbReference type="Proteomes" id="UP000295573">
    <property type="component" value="Unassembled WGS sequence"/>
</dbReference>
<reference evidence="1 2" key="1">
    <citation type="journal article" date="2015" name="Stand. Genomic Sci.">
        <title>Genomic Encyclopedia of Bacterial and Archaeal Type Strains, Phase III: the genomes of soil and plant-associated and newly described type strains.</title>
        <authorList>
            <person name="Whitman W.B."/>
            <person name="Woyke T."/>
            <person name="Klenk H.P."/>
            <person name="Zhou Y."/>
            <person name="Lilburn T.G."/>
            <person name="Beck B.J."/>
            <person name="De Vos P."/>
            <person name="Vandamme P."/>
            <person name="Eisen J.A."/>
            <person name="Garrity G."/>
            <person name="Hugenholtz P."/>
            <person name="Kyrpides N.C."/>
        </authorList>
    </citation>
    <scope>NUCLEOTIDE SEQUENCE [LARGE SCALE GENOMIC DNA]</scope>
    <source>
        <strain evidence="1 2">VKM Ac-2541</strain>
    </source>
</reference>
<dbReference type="AlphaFoldDB" id="A0A4V2S4K9"/>
<comment type="caution">
    <text evidence="1">The sequence shown here is derived from an EMBL/GenBank/DDBJ whole genome shotgun (WGS) entry which is preliminary data.</text>
</comment>
<evidence type="ECO:0000313" key="2">
    <source>
        <dbReference type="Proteomes" id="UP000295573"/>
    </source>
</evidence>
<protein>
    <recommendedName>
        <fullName evidence="3">YjbR protein</fullName>
    </recommendedName>
</protein>
<sequence length="114" mass="12850">MMATWEDVGRIALGLPDATIGQAHEGSPAYDVAGKQFARLRWDEGREIMQFWAGDAREALVNSNPNAYWVVKAFPSALFAWLDQVDPEELHEIVTDSWRVRAPQRLLKANPDLS</sequence>
<dbReference type="Pfam" id="PF04237">
    <property type="entry name" value="YjbR"/>
    <property type="match status" value="1"/>
</dbReference>
<dbReference type="InterPro" id="IPR058532">
    <property type="entry name" value="YjbR/MT2646/Rv2570-like"/>
</dbReference>
<evidence type="ECO:0008006" key="3">
    <source>
        <dbReference type="Google" id="ProtNLM"/>
    </source>
</evidence>
<keyword evidence="2" id="KW-1185">Reference proteome</keyword>
<accession>A0A4V2S4K9</accession>
<proteinExistence type="predicted"/>
<dbReference type="SUPFAM" id="SSF142906">
    <property type="entry name" value="YjbR-like"/>
    <property type="match status" value="1"/>
</dbReference>
<evidence type="ECO:0000313" key="1">
    <source>
        <dbReference type="EMBL" id="TCO48640.1"/>
    </source>
</evidence>